<dbReference type="InterPro" id="IPR036397">
    <property type="entry name" value="RNaseH_sf"/>
</dbReference>
<dbReference type="InterPro" id="IPR002156">
    <property type="entry name" value="RNaseH_domain"/>
</dbReference>
<dbReference type="SUPFAM" id="SSF56219">
    <property type="entry name" value="DNase I-like"/>
    <property type="match status" value="1"/>
</dbReference>
<dbReference type="InterPro" id="IPR000477">
    <property type="entry name" value="RT_dom"/>
</dbReference>
<dbReference type="SUPFAM" id="SSF53098">
    <property type="entry name" value="Ribonuclease H-like"/>
    <property type="match status" value="1"/>
</dbReference>
<gene>
    <name evidence="3" type="ORF">SI65_04178</name>
</gene>
<protein>
    <recommendedName>
        <fullName evidence="5">Reverse transcriptase</fullName>
    </recommendedName>
</protein>
<dbReference type="PANTHER" id="PTHR33481">
    <property type="entry name" value="REVERSE TRANSCRIPTASE"/>
    <property type="match status" value="1"/>
</dbReference>
<dbReference type="VEuPathDB" id="FungiDB:SI65_04178"/>
<dbReference type="OrthoDB" id="4500858at2759"/>
<dbReference type="InterPro" id="IPR005135">
    <property type="entry name" value="Endo/exonuclease/phosphatase"/>
</dbReference>
<dbReference type="Pfam" id="PF00075">
    <property type="entry name" value="RNase_H"/>
    <property type="match status" value="1"/>
</dbReference>
<dbReference type="Gene3D" id="3.60.10.10">
    <property type="entry name" value="Endonuclease/exonuclease/phosphatase"/>
    <property type="match status" value="1"/>
</dbReference>
<dbReference type="Pfam" id="PF00078">
    <property type="entry name" value="RVT_1"/>
    <property type="match status" value="1"/>
</dbReference>
<feature type="domain" description="RNase H type-1" evidence="2">
    <location>
        <begin position="998"/>
        <end position="1138"/>
    </location>
</feature>
<evidence type="ECO:0000259" key="1">
    <source>
        <dbReference type="PROSITE" id="PS50878"/>
    </source>
</evidence>
<feature type="domain" description="Reverse transcriptase" evidence="1">
    <location>
        <begin position="495"/>
        <end position="778"/>
    </location>
</feature>
<dbReference type="EMBL" id="JXNT01000003">
    <property type="protein sequence ID" value="ODM21125.1"/>
    <property type="molecule type" value="Genomic_DNA"/>
</dbReference>
<dbReference type="Pfam" id="PF14529">
    <property type="entry name" value="Exo_endo_phos_2"/>
    <property type="match status" value="1"/>
</dbReference>
<dbReference type="GO" id="GO:0004523">
    <property type="term" value="F:RNA-DNA hybrid ribonuclease activity"/>
    <property type="evidence" value="ECO:0007669"/>
    <property type="project" value="InterPro"/>
</dbReference>
<dbReference type="STRING" id="573508.A0A1E3BJI2"/>
<proteinExistence type="predicted"/>
<sequence length="1312" mass="146939">MSLKRIQILQANCWKSREKVMIHLFGEKEVRDLEILAIQEPYINRHTDQVTTYSQMLGNRFHLLIKPTSKDTNVANMPRVCFFVSKALDPMKWAIKHHTKDLSTLTLHTKIGPIHIHNAYNPSPVTGQPSVISALHNALAEYPNQKHMVVGDFNLHHLMWARPDYNHRHEEADDLIRVAEDHGLELLTPPGTITYEKHTGRGSHQTTIDLTWATAEVTDLLVCCQDRRDWMHAADHIPILTELDISVQKTPERLKMKWQEADWDAFLKALTADLQPTCSLATTKEIDATVDHLIRTIQQSAEGTVPVAKITPYSRPGYPPELKRLHNNVNCTQRWAASGQEEDIKAFHQARHKLGRETTKLSRNSHRSHVEEATESIEGFWKLARWARRRGDVRPTYTPTLHAGNQTYDTPERKAQVLQETLFPPPPEADLSDIPGYEYPEPLQMPAITEKEVCQAVRQAAPNKAPGPDGILNLTLHHALAIPVFLDHLTNLFNACLQLGYCPEHFRKSTTVVLRKPGKPDYADPKAYRPIALLNTIRKALEAVIASCISYMVEVHSLLPQTHVGGCRGRSCEHAIHLLLERVHASWRTGALVATLLTLDVSGAFDNAAHKHLIHNLRKRRVPIIAVNWIVSFLHHHITDIVLMEGATGQFTTNTGIPQGSPLSPILYLFYNADLIDQIHEAYPGKAMVTGYIDDICILVWSRAAAANCRRLEQIHKIAEQWEAQHASKFAPAKYGLIHLWRKVRGVPRPLSSTNASVKVQGVEVKPVPTLRYLGVQLDQHLTGMKQIEHAQVKATEMIAALCSIAGSTWGITLSHLRQMYTAVLWPQITFASSTWFIQAGWGFKAAENAARKALESIQHKALYRIAGAFRTTSQAALKICLNILPPMIALERAAKESYLRIATSPLMATLIEIRRSGQRPAPRNSWEQRRHMQWATTPDHDPLTSPLERWGRRIAIPQNRLEVIHPHVTPPWWSGLESHIVETREDALAAHQAAVHSGADIIAYTDGSLTEQGVGAAVVSPLGRQAVCIGSPATHTVYAAELRGIEMALTQICNTFGPTSQHSRQAYTAIIFTDNQAAIQACSAPGRSSGQYILSKITRTASQLQERGWDIQLYWLPGHEGIYSNECADTLAKEAANSPAPNGVEELTLKASIQRTLHIEAANAWKTEWAASTHGSSLRRLWKEPSKAPMQLYQGLRRAATSVLIQMQTGKIALASYLGTFNAMESTECSCGRGRQDIRHVLLHCTNQAGPRMRHLTQGSRWELDYRAYLTRPDLIPKAVRFMLETGLLGQFQTLPTTYRVTTTDLRQPAA</sequence>
<dbReference type="InterPro" id="IPR036691">
    <property type="entry name" value="Endo/exonu/phosph_ase_sf"/>
</dbReference>
<keyword evidence="4" id="KW-1185">Reference proteome</keyword>
<evidence type="ECO:0000313" key="4">
    <source>
        <dbReference type="Proteomes" id="UP000094569"/>
    </source>
</evidence>
<dbReference type="PROSITE" id="PS50879">
    <property type="entry name" value="RNASE_H_1"/>
    <property type="match status" value="1"/>
</dbReference>
<dbReference type="SUPFAM" id="SSF56672">
    <property type="entry name" value="DNA/RNA polymerases"/>
    <property type="match status" value="1"/>
</dbReference>
<evidence type="ECO:0000259" key="2">
    <source>
        <dbReference type="PROSITE" id="PS50879"/>
    </source>
</evidence>
<dbReference type="PROSITE" id="PS50878">
    <property type="entry name" value="RT_POL"/>
    <property type="match status" value="1"/>
</dbReference>
<dbReference type="CDD" id="cd01650">
    <property type="entry name" value="RT_nLTR_like"/>
    <property type="match status" value="1"/>
</dbReference>
<dbReference type="PANTHER" id="PTHR33481:SF1">
    <property type="entry name" value="ENDONUCLEASE_EXONUCLEASE_PHOSPHATASE DOMAIN-CONTAINING PROTEIN-RELATED"/>
    <property type="match status" value="1"/>
</dbReference>
<reference evidence="3 4" key="1">
    <citation type="journal article" date="2016" name="BMC Genomics">
        <title>Comparative genomic and transcriptomic analyses of the Fuzhuan brick tea-fermentation fungus Aspergillus cristatus.</title>
        <authorList>
            <person name="Ge Y."/>
            <person name="Wang Y."/>
            <person name="Liu Y."/>
            <person name="Tan Y."/>
            <person name="Ren X."/>
            <person name="Zhang X."/>
            <person name="Hyde K.D."/>
            <person name="Liu Y."/>
            <person name="Liu Z."/>
        </authorList>
    </citation>
    <scope>NUCLEOTIDE SEQUENCE [LARGE SCALE GENOMIC DNA]</scope>
    <source>
        <strain evidence="3 4">GZAAS20.1005</strain>
    </source>
</reference>
<name>A0A1E3BJI2_ASPCR</name>
<dbReference type="Proteomes" id="UP000094569">
    <property type="component" value="Unassembled WGS sequence"/>
</dbReference>
<evidence type="ECO:0008006" key="5">
    <source>
        <dbReference type="Google" id="ProtNLM"/>
    </source>
</evidence>
<comment type="caution">
    <text evidence="3">The sequence shown here is derived from an EMBL/GenBank/DDBJ whole genome shotgun (WGS) entry which is preliminary data.</text>
</comment>
<dbReference type="CDD" id="cd09276">
    <property type="entry name" value="Rnase_HI_RT_non_LTR"/>
    <property type="match status" value="1"/>
</dbReference>
<dbReference type="InterPro" id="IPR012337">
    <property type="entry name" value="RNaseH-like_sf"/>
</dbReference>
<dbReference type="InterPro" id="IPR043502">
    <property type="entry name" value="DNA/RNA_pol_sf"/>
</dbReference>
<accession>A0A1E3BJI2</accession>
<dbReference type="GO" id="GO:0003676">
    <property type="term" value="F:nucleic acid binding"/>
    <property type="evidence" value="ECO:0007669"/>
    <property type="project" value="InterPro"/>
</dbReference>
<dbReference type="Gene3D" id="3.30.420.10">
    <property type="entry name" value="Ribonuclease H-like superfamily/Ribonuclease H"/>
    <property type="match status" value="1"/>
</dbReference>
<organism evidence="3 4">
    <name type="scientific">Aspergillus cristatus</name>
    <name type="common">Chinese Fuzhuan brick tea-fermentation fungus</name>
    <name type="synonym">Eurotium cristatum</name>
    <dbReference type="NCBI Taxonomy" id="573508"/>
    <lineage>
        <taxon>Eukaryota</taxon>
        <taxon>Fungi</taxon>
        <taxon>Dikarya</taxon>
        <taxon>Ascomycota</taxon>
        <taxon>Pezizomycotina</taxon>
        <taxon>Eurotiomycetes</taxon>
        <taxon>Eurotiomycetidae</taxon>
        <taxon>Eurotiales</taxon>
        <taxon>Aspergillaceae</taxon>
        <taxon>Aspergillus</taxon>
        <taxon>Aspergillus subgen. Aspergillus</taxon>
    </lineage>
</organism>
<evidence type="ECO:0000313" key="3">
    <source>
        <dbReference type="EMBL" id="ODM21125.1"/>
    </source>
</evidence>